<dbReference type="Pfam" id="PF17973">
    <property type="entry name" value="bMG10"/>
    <property type="match status" value="1"/>
</dbReference>
<feature type="domain" description="Alpha-2-macroglobulin" evidence="4">
    <location>
        <begin position="1253"/>
        <end position="1343"/>
    </location>
</feature>
<evidence type="ECO:0000259" key="4">
    <source>
        <dbReference type="SMART" id="SM01360"/>
    </source>
</evidence>
<keyword evidence="3" id="KW-0732">Signal</keyword>
<dbReference type="PANTHER" id="PTHR40094:SF1">
    <property type="entry name" value="UBIQUITIN DOMAIN-CONTAINING PROTEIN"/>
    <property type="match status" value="1"/>
</dbReference>
<dbReference type="Gene3D" id="2.60.40.10">
    <property type="entry name" value="Immunoglobulins"/>
    <property type="match status" value="1"/>
</dbReference>
<dbReference type="InterPro" id="IPR001599">
    <property type="entry name" value="Macroglobln_a2"/>
</dbReference>
<reference evidence="6" key="1">
    <citation type="journal article" date="2019" name="Int. J. Syst. Evol. Microbiol.">
        <title>The Global Catalogue of Microorganisms (GCM) 10K type strain sequencing project: providing services to taxonomists for standard genome sequencing and annotation.</title>
        <authorList>
            <consortium name="The Broad Institute Genomics Platform"/>
            <consortium name="The Broad Institute Genome Sequencing Center for Infectious Disease"/>
            <person name="Wu L."/>
            <person name="Ma J."/>
        </authorList>
    </citation>
    <scope>NUCLEOTIDE SEQUENCE [LARGE SCALE GENOMIC DNA]</scope>
    <source>
        <strain evidence="6">JCM 17759</strain>
    </source>
</reference>
<feature type="region of interest" description="Disordered" evidence="2">
    <location>
        <begin position="1217"/>
        <end position="1237"/>
    </location>
</feature>
<evidence type="ECO:0000256" key="3">
    <source>
        <dbReference type="SAM" id="SignalP"/>
    </source>
</evidence>
<evidence type="ECO:0000256" key="1">
    <source>
        <dbReference type="ARBA" id="ARBA00010556"/>
    </source>
</evidence>
<dbReference type="InterPro" id="IPR051802">
    <property type="entry name" value="YfhM-like"/>
</dbReference>
<protein>
    <submittedName>
        <fullName evidence="5">Alpha-2-macroglobulin family protein</fullName>
    </submittedName>
</protein>
<gene>
    <name evidence="5" type="ORF">GCM10023156_67960</name>
</gene>
<comment type="caution">
    <text evidence="5">The sequence shown here is derived from an EMBL/GenBank/DDBJ whole genome shotgun (WGS) entry which is preliminary data.</text>
</comment>
<feature type="chain" id="PRO_5047241126" evidence="3">
    <location>
        <begin position="28"/>
        <end position="2010"/>
    </location>
</feature>
<keyword evidence="6" id="KW-1185">Reference proteome</keyword>
<evidence type="ECO:0000313" key="6">
    <source>
        <dbReference type="Proteomes" id="UP001500840"/>
    </source>
</evidence>
<proteinExistence type="inferred from homology"/>
<dbReference type="InterPro" id="IPR008930">
    <property type="entry name" value="Terpenoid_cyclase/PrenylTrfase"/>
</dbReference>
<dbReference type="Gene3D" id="2.60.40.1930">
    <property type="match status" value="1"/>
</dbReference>
<evidence type="ECO:0000256" key="2">
    <source>
        <dbReference type="SAM" id="MobiDB-lite"/>
    </source>
</evidence>
<dbReference type="Pfam" id="PF01835">
    <property type="entry name" value="MG2"/>
    <property type="match status" value="1"/>
</dbReference>
<dbReference type="RefSeq" id="WP_345328147.1">
    <property type="nucleotide sequence ID" value="NZ_BAABGA010000120.1"/>
</dbReference>
<dbReference type="EMBL" id="BAABGA010000120">
    <property type="protein sequence ID" value="GAA4472140.1"/>
    <property type="molecule type" value="Genomic_DNA"/>
</dbReference>
<organism evidence="5 6">
    <name type="scientific">Novipirellula rosea</name>
    <dbReference type="NCBI Taxonomy" id="1031540"/>
    <lineage>
        <taxon>Bacteria</taxon>
        <taxon>Pseudomonadati</taxon>
        <taxon>Planctomycetota</taxon>
        <taxon>Planctomycetia</taxon>
        <taxon>Pirellulales</taxon>
        <taxon>Pirellulaceae</taxon>
        <taxon>Novipirellula</taxon>
    </lineage>
</organism>
<dbReference type="InterPro" id="IPR013783">
    <property type="entry name" value="Ig-like_fold"/>
</dbReference>
<dbReference type="InterPro" id="IPR002890">
    <property type="entry name" value="MG2"/>
</dbReference>
<dbReference type="PANTHER" id="PTHR40094">
    <property type="entry name" value="ALPHA-2-MACROGLOBULIN HOMOLOG"/>
    <property type="match status" value="1"/>
</dbReference>
<sequence>MSYRISNFQKFGFASVFVLLCATWLWAAEPTDSSWTEVQNAINQGLPKTAVEKLEPIITKAKAAKNYDEAIKAIGMKISLEGTIQGNRPEEKIARMQTEIEQAPAEMQPMMQAIIAHWYWHYFQQNRWRFMQRTQTDAPVSDDINTWDLPRILEVTAEQFDKALENRDVLQNTPIAQYDELIEKGTAPDDYRPTLWDFLVHQALEFYSSAEQAGARSEDAFDLQADSPVFAAAKDFENWTPATEDTDSPKLKAIQLYQQLLKFHRDDDDRSAFIDADLHRLEFAYNHAFGEEKAARYKSALKRFADEHASHVISARALHNLAAVLHSENEFVKAKEIAEQGLARHPNSIGGNRCYNLIKQIEAPSASITTERVWNAPWPTVDVRYRNVEKVYFRLVTFDFDEFVNSDRYQPMQLNRAQQSALMNQKIVKRWSADLPKTEDYQERVEQVKVPEDIAAGSYFLYASHRDDFAHDDNQVSMAEVWVSELALVLRTAQGKGTLEGFVLDAKTGEPRQDASVKIWANEGNRRVELLTVLTDGNGFFKTKVTNGRNLILLASHRGQRLSSNHGISVYQSNDRERTHQQTQFFTDRTLYRPGQTIRYKGICLSVNQTRNNYQTLANQQVVVVFSDVNGKEIERLTHRTNDYGSFSGSVTAPRDRLMGQMSLRVDGVARGQTQFRVEEYKRPKFQVKLNAPAEPAKLGGPVTIRANATAYTGAAIDDALVSWRVVREVRYPIWWSWSWHRFGFPPRSQGNQEIAHGTTRSGADGSFEVTFDAKPDLSVPAESEPTFQFTVYADVTDSTGETRSDQRSVNVGYTALAATMTADDWQTSDEPVEILITTKTLDGDGQSAKGAVTVYQLKQPSEVVRPSLGGHHYPPLHRANSKPAPDLSDLNTWELGDQVAKQDFQTDGGGNAKLTFDLSAGPYRAKLETRDRFGKLVTALLPIKVLDTNAKKLAIKIPDLFMQEKSSVEPGESMRAIWGSGYETARAFIEIEHRGKVLKSYWTPANSTQVLIEQPVNESMRGGFVVRTTMVRENRAYFNVERVEVPWTNKELDIQWEHFVSKLDPAAKETWTAIIKGPDAERAAAEMVATLYDASLDAFQPHTWMQRFNVFYQDHSRMHSQFENSAESLRQIWHGWRHDQRNGNLTYRHYPSMIVQNLWGYQFRNQMKGAMRSRMRTESLDAFAPAAPMAAAMDAGMMMGEAEGVGAKTMMQADAAMDGAERQADPQDDGDGKGAANVDLESVSARKNLNETAFFFPHLLAGNDGTVRMEFTMPEALTEWKFLGFAHDQKLRSGFLTGKTVTAKDLMVQPNPPRFVREGDLIEFTVKVSNQSPTQQTGQVRLSFADAKSTKNVDAQLGNDMVDQSFTIPAGQSQSLSWKIKVPDGIGFLTYKAVGSTGRLSDGEEGYLPVLSRRVLVTESIPLPIRGKQVKQFDFEKLLQSGNSDTLQHQSLTLQVASNPSWYAVMALPYLMEYPYECSEQVFNRLYANTLAQHIAQSDPKIERVFDQWRGTPALDSPLEKNQELKTVMLEETPWVRQAESESQARRNVGILFDTNRLQDETKRNLFKLTEMQLEDGSWPWFPGGRGNDFITLYITTGFGRMRHLGVPIDAQPAIRSLTRLDGWVTKQYEDIKPENRDKNHLSTTIALYLYGRSFFLQDQPIAPEHREAVNYWVNQAKTHWLKLAVRQSQAHMAVALKRFGEAEAAQGIMASIKERSVSDEELGMFWRETELSYWWYRAPIETQAMMIEGFDEVMNDREAVEACKVWLLKQKQTQDWKTTKATADAIYALLLRGSDLLASDELVQVELGEKLIEPENVEAGTGFYEVRFAAGEVKPELGNVTMRKVDDGVAWGSLHWQYLEDISKVTPHEGTPLTLEKKLFVKKNTGKGPTLVAVDGPVSVGDELVVRIVLRTDRDMEYAHMKDYRGSGTEPVNVLSQYKYQDGLGYYESTRDTATHFFIDYLPKGTYVFEYSTRVQLKGEYQTGYANIECMYAPEFNSHSESLPIVVQ</sequence>
<name>A0ABP8NVA4_9BACT</name>
<dbReference type="Pfam" id="PF00207">
    <property type="entry name" value="A2M"/>
    <property type="match status" value="1"/>
</dbReference>
<dbReference type="InterPro" id="IPR041246">
    <property type="entry name" value="Bact_MG10"/>
</dbReference>
<accession>A0ABP8NVA4</accession>
<comment type="similarity">
    <text evidence="1">Belongs to the protease inhibitor I39 (alpha-2-macroglobulin) family. Bacterial alpha-2-macroglobulin subfamily.</text>
</comment>
<dbReference type="Gene3D" id="1.50.10.20">
    <property type="match status" value="1"/>
</dbReference>
<dbReference type="Proteomes" id="UP001500840">
    <property type="component" value="Unassembled WGS sequence"/>
</dbReference>
<evidence type="ECO:0000313" key="5">
    <source>
        <dbReference type="EMBL" id="GAA4472140.1"/>
    </source>
</evidence>
<dbReference type="SMART" id="SM01360">
    <property type="entry name" value="A2M"/>
    <property type="match status" value="1"/>
</dbReference>
<dbReference type="SUPFAM" id="SSF48239">
    <property type="entry name" value="Terpenoid cyclases/Protein prenyltransferases"/>
    <property type="match status" value="1"/>
</dbReference>
<feature type="signal peptide" evidence="3">
    <location>
        <begin position="1"/>
        <end position="27"/>
    </location>
</feature>